<feature type="transmembrane region" description="Helical" evidence="1">
    <location>
        <begin position="216"/>
        <end position="235"/>
    </location>
</feature>
<dbReference type="VEuPathDB" id="FungiDB:CCM_01004"/>
<dbReference type="AlphaFoldDB" id="G3J7T4"/>
<dbReference type="OMA" id="CIYTIPP"/>
<organism evidence="2 3">
    <name type="scientific">Cordyceps militaris (strain CM01)</name>
    <name type="common">Caterpillar fungus</name>
    <dbReference type="NCBI Taxonomy" id="983644"/>
    <lineage>
        <taxon>Eukaryota</taxon>
        <taxon>Fungi</taxon>
        <taxon>Dikarya</taxon>
        <taxon>Ascomycota</taxon>
        <taxon>Pezizomycotina</taxon>
        <taxon>Sordariomycetes</taxon>
        <taxon>Hypocreomycetidae</taxon>
        <taxon>Hypocreales</taxon>
        <taxon>Cordycipitaceae</taxon>
        <taxon>Cordyceps</taxon>
    </lineage>
</organism>
<feature type="transmembrane region" description="Helical" evidence="1">
    <location>
        <begin position="94"/>
        <end position="115"/>
    </location>
</feature>
<name>G3J7T4_CORMM</name>
<feature type="transmembrane region" description="Helical" evidence="1">
    <location>
        <begin position="64"/>
        <end position="82"/>
    </location>
</feature>
<reference evidence="2 3" key="1">
    <citation type="journal article" date="2011" name="Genome Biol.">
        <title>Genome sequence of the insect pathogenic fungus Cordyceps militaris, a valued traditional Chinese medicine.</title>
        <authorList>
            <person name="Zheng P."/>
            <person name="Xia Y."/>
            <person name="Xiao G."/>
            <person name="Xiong C."/>
            <person name="Hu X."/>
            <person name="Zhang S."/>
            <person name="Zheng H."/>
            <person name="Huang Y."/>
            <person name="Zhou Y."/>
            <person name="Wang S."/>
            <person name="Zhao G.P."/>
            <person name="Liu X."/>
            <person name="St Leger R.J."/>
            <person name="Wang C."/>
        </authorList>
    </citation>
    <scope>NUCLEOTIDE SEQUENCE [LARGE SCALE GENOMIC DNA]</scope>
    <source>
        <strain evidence="2 3">CM01</strain>
    </source>
</reference>
<dbReference type="RefSeq" id="XP_006666225.1">
    <property type="nucleotide sequence ID" value="XM_006666162.1"/>
</dbReference>
<evidence type="ECO:0000313" key="2">
    <source>
        <dbReference type="EMBL" id="EGX96348.1"/>
    </source>
</evidence>
<keyword evidence="1" id="KW-0812">Transmembrane</keyword>
<keyword evidence="1" id="KW-0472">Membrane</keyword>
<dbReference type="KEGG" id="cmt:CCM_01004"/>
<protein>
    <submittedName>
        <fullName evidence="2">Uncharacterized protein</fullName>
    </submittedName>
</protein>
<evidence type="ECO:0000256" key="1">
    <source>
        <dbReference type="SAM" id="Phobius"/>
    </source>
</evidence>
<dbReference type="Proteomes" id="UP000001610">
    <property type="component" value="Unassembled WGS sequence"/>
</dbReference>
<dbReference type="InParanoid" id="G3J7T4"/>
<dbReference type="EMBL" id="JH126399">
    <property type="protein sequence ID" value="EGX96348.1"/>
    <property type="molecule type" value="Genomic_DNA"/>
</dbReference>
<keyword evidence="1" id="KW-1133">Transmembrane helix</keyword>
<dbReference type="GeneID" id="18163037"/>
<keyword evidence="3" id="KW-1185">Reference proteome</keyword>
<accession>G3J7T4</accession>
<evidence type="ECO:0000313" key="3">
    <source>
        <dbReference type="Proteomes" id="UP000001610"/>
    </source>
</evidence>
<gene>
    <name evidence="2" type="ORF">CCM_01004</name>
</gene>
<proteinExistence type="predicted"/>
<sequence>MSAEATRLLTHRRTRFRSNTSSERGDVADVLDLAQHVYPTAATRPAAAMPCTADKTEERELHPAGLVALGFALLFLGLHHWLCTPHNTLSSCTSSASGILLSSTVCGVAAAQLIASARGSAFARAFHGAHSLVWTATVLLQLAQRGSGSGSDRGRNLSVVASMLLMAAALACGAAAVAILVVRPLLAAVSLGLLCLSRAAFQRPHEAAAAATMEGYGGVLLVLASGLAFRAAWWARRRPSRVACVRQPL</sequence>
<dbReference type="HOGENOM" id="CLU_1115702_0_0_1"/>
<feature type="transmembrane region" description="Helical" evidence="1">
    <location>
        <begin position="163"/>
        <end position="196"/>
    </location>
</feature>